<dbReference type="Proteomes" id="UP000198859">
    <property type="component" value="Chromosome I"/>
</dbReference>
<proteinExistence type="predicted"/>
<dbReference type="RefSeq" id="WP_157682869.1">
    <property type="nucleotide sequence ID" value="NZ_LT629757.1"/>
</dbReference>
<accession>A0A1H1VGH1</accession>
<evidence type="ECO:0000313" key="2">
    <source>
        <dbReference type="Proteomes" id="UP000198859"/>
    </source>
</evidence>
<dbReference type="EMBL" id="LT629757">
    <property type="protein sequence ID" value="SDS83842.1"/>
    <property type="molecule type" value="Genomic_DNA"/>
</dbReference>
<dbReference type="AlphaFoldDB" id="A0A1H1VGH1"/>
<organism evidence="1 2">
    <name type="scientific">Nocardioides scoriae</name>
    <dbReference type="NCBI Taxonomy" id="642780"/>
    <lineage>
        <taxon>Bacteria</taxon>
        <taxon>Bacillati</taxon>
        <taxon>Actinomycetota</taxon>
        <taxon>Actinomycetes</taxon>
        <taxon>Propionibacteriales</taxon>
        <taxon>Nocardioidaceae</taxon>
        <taxon>Nocardioides</taxon>
    </lineage>
</organism>
<reference evidence="2" key="1">
    <citation type="submission" date="2016-10" db="EMBL/GenBank/DDBJ databases">
        <authorList>
            <person name="Varghese N."/>
            <person name="Submissions S."/>
        </authorList>
    </citation>
    <scope>NUCLEOTIDE SEQUENCE [LARGE SCALE GENOMIC DNA]</scope>
    <source>
        <strain evidence="2">DSM 22127</strain>
    </source>
</reference>
<evidence type="ECO:0000313" key="1">
    <source>
        <dbReference type="EMBL" id="SDS83842.1"/>
    </source>
</evidence>
<name>A0A1H1VGH1_9ACTN</name>
<sequence length="110" mass="11187">MLALAVNAGPATALVRALTNRSACLLPLVVAEGLLPPFLNQVAVAHSRGVDQGVSTADLLGSLALAFRAGEEGLVHRAAPAASCISRDPVVAVKAAYLLTRELACFGARA</sequence>
<dbReference type="STRING" id="642780.SAMN04488570_2824"/>
<gene>
    <name evidence="1" type="ORF">SAMN04488570_2824</name>
</gene>
<keyword evidence="2" id="KW-1185">Reference proteome</keyword>
<protein>
    <submittedName>
        <fullName evidence="1">Uncharacterized protein</fullName>
    </submittedName>
</protein>